<gene>
    <name evidence="6" type="primary">CRK2</name>
    <name evidence="6" type="ORF">QJS10_CPB12g00139</name>
</gene>
<evidence type="ECO:0000259" key="5">
    <source>
        <dbReference type="Pfam" id="PF07714"/>
    </source>
</evidence>
<dbReference type="Gene3D" id="1.10.510.10">
    <property type="entry name" value="Transferase(Phosphotransferase) domain 1"/>
    <property type="match status" value="1"/>
</dbReference>
<dbReference type="SUPFAM" id="SSF56112">
    <property type="entry name" value="Protein kinase-like (PK-like)"/>
    <property type="match status" value="1"/>
</dbReference>
<keyword evidence="4" id="KW-0067">ATP-binding</keyword>
<name>A0AAV9DKT4_ACOCL</name>
<dbReference type="InterPro" id="IPR011009">
    <property type="entry name" value="Kinase-like_dom_sf"/>
</dbReference>
<keyword evidence="1" id="KW-0808">Transferase</keyword>
<evidence type="ECO:0000256" key="4">
    <source>
        <dbReference type="ARBA" id="ARBA00022840"/>
    </source>
</evidence>
<dbReference type="GO" id="GO:0005524">
    <property type="term" value="F:ATP binding"/>
    <property type="evidence" value="ECO:0007669"/>
    <property type="project" value="UniProtKB-KW"/>
</dbReference>
<keyword evidence="3 6" id="KW-0418">Kinase</keyword>
<dbReference type="EMBL" id="JAUJYO010000012">
    <property type="protein sequence ID" value="KAK1301669.1"/>
    <property type="molecule type" value="Genomic_DNA"/>
</dbReference>
<evidence type="ECO:0000256" key="1">
    <source>
        <dbReference type="ARBA" id="ARBA00022679"/>
    </source>
</evidence>
<proteinExistence type="predicted"/>
<keyword evidence="7" id="KW-1185">Reference proteome</keyword>
<dbReference type="InterPro" id="IPR001245">
    <property type="entry name" value="Ser-Thr/Tyr_kinase_cat_dom"/>
</dbReference>
<accession>A0AAV9DKT4</accession>
<evidence type="ECO:0000256" key="3">
    <source>
        <dbReference type="ARBA" id="ARBA00022777"/>
    </source>
</evidence>
<sequence length="124" mass="13890">MAPEYVTYGQLKEKVDGYCFGVLLHEIISGKQNSRRITSHCFKSLITLVTLNHFQSGTVADVIDPNIYDGQELKPEILRTVHIAFLCTQESPSLQPSMSRALINDAPEHHWRATLEADQSAIHG</sequence>
<evidence type="ECO:0000313" key="6">
    <source>
        <dbReference type="EMBL" id="KAK1301669.1"/>
    </source>
</evidence>
<dbReference type="GO" id="GO:0004672">
    <property type="term" value="F:protein kinase activity"/>
    <property type="evidence" value="ECO:0007669"/>
    <property type="project" value="InterPro"/>
</dbReference>
<evidence type="ECO:0000256" key="2">
    <source>
        <dbReference type="ARBA" id="ARBA00022741"/>
    </source>
</evidence>
<dbReference type="PANTHER" id="PTHR47973">
    <property type="entry name" value="CYSTEINE-RICH RECEPTOR-LIKE PROTEIN KINASE 3"/>
    <property type="match status" value="1"/>
</dbReference>
<evidence type="ECO:0000313" key="7">
    <source>
        <dbReference type="Proteomes" id="UP001180020"/>
    </source>
</evidence>
<dbReference type="AlphaFoldDB" id="A0AAV9DKT4"/>
<feature type="domain" description="Serine-threonine/tyrosine-protein kinase catalytic" evidence="5">
    <location>
        <begin position="1"/>
        <end position="41"/>
    </location>
</feature>
<protein>
    <submittedName>
        <fullName evidence="6">Cysteine-rich receptor-like protein kinase 2</fullName>
    </submittedName>
</protein>
<reference evidence="6" key="1">
    <citation type="journal article" date="2023" name="Nat. Commun.">
        <title>Diploid and tetraploid genomes of Acorus and the evolution of monocots.</title>
        <authorList>
            <person name="Ma L."/>
            <person name="Liu K.W."/>
            <person name="Li Z."/>
            <person name="Hsiao Y.Y."/>
            <person name="Qi Y."/>
            <person name="Fu T."/>
            <person name="Tang G.D."/>
            <person name="Zhang D."/>
            <person name="Sun W.H."/>
            <person name="Liu D.K."/>
            <person name="Li Y."/>
            <person name="Chen G.Z."/>
            <person name="Liu X.D."/>
            <person name="Liao X.Y."/>
            <person name="Jiang Y.T."/>
            <person name="Yu X."/>
            <person name="Hao Y."/>
            <person name="Huang J."/>
            <person name="Zhao X.W."/>
            <person name="Ke S."/>
            <person name="Chen Y.Y."/>
            <person name="Wu W.L."/>
            <person name="Hsu J.L."/>
            <person name="Lin Y.F."/>
            <person name="Huang M.D."/>
            <person name="Li C.Y."/>
            <person name="Huang L."/>
            <person name="Wang Z.W."/>
            <person name="Zhao X."/>
            <person name="Zhong W.Y."/>
            <person name="Peng D.H."/>
            <person name="Ahmad S."/>
            <person name="Lan S."/>
            <person name="Zhang J.S."/>
            <person name="Tsai W.C."/>
            <person name="Van de Peer Y."/>
            <person name="Liu Z.J."/>
        </authorList>
    </citation>
    <scope>NUCLEOTIDE SEQUENCE</scope>
    <source>
        <strain evidence="6">CP</strain>
    </source>
</reference>
<keyword evidence="2" id="KW-0547">Nucleotide-binding</keyword>
<dbReference type="Pfam" id="PF07714">
    <property type="entry name" value="PK_Tyr_Ser-Thr"/>
    <property type="match status" value="1"/>
</dbReference>
<reference evidence="6" key="2">
    <citation type="submission" date="2023-06" db="EMBL/GenBank/DDBJ databases">
        <authorList>
            <person name="Ma L."/>
            <person name="Liu K.-W."/>
            <person name="Li Z."/>
            <person name="Hsiao Y.-Y."/>
            <person name="Qi Y."/>
            <person name="Fu T."/>
            <person name="Tang G."/>
            <person name="Zhang D."/>
            <person name="Sun W.-H."/>
            <person name="Liu D.-K."/>
            <person name="Li Y."/>
            <person name="Chen G.-Z."/>
            <person name="Liu X.-D."/>
            <person name="Liao X.-Y."/>
            <person name="Jiang Y.-T."/>
            <person name="Yu X."/>
            <person name="Hao Y."/>
            <person name="Huang J."/>
            <person name="Zhao X.-W."/>
            <person name="Ke S."/>
            <person name="Chen Y.-Y."/>
            <person name="Wu W.-L."/>
            <person name="Hsu J.-L."/>
            <person name="Lin Y.-F."/>
            <person name="Huang M.-D."/>
            <person name="Li C.-Y."/>
            <person name="Huang L."/>
            <person name="Wang Z.-W."/>
            <person name="Zhao X."/>
            <person name="Zhong W.-Y."/>
            <person name="Peng D.-H."/>
            <person name="Ahmad S."/>
            <person name="Lan S."/>
            <person name="Zhang J.-S."/>
            <person name="Tsai W.-C."/>
            <person name="Van De Peer Y."/>
            <person name="Liu Z.-J."/>
        </authorList>
    </citation>
    <scope>NUCLEOTIDE SEQUENCE</scope>
    <source>
        <strain evidence="6">CP</strain>
        <tissue evidence="6">Leaves</tissue>
    </source>
</reference>
<dbReference type="InterPro" id="IPR052059">
    <property type="entry name" value="CR_Ser/Thr_kinase"/>
</dbReference>
<dbReference type="Proteomes" id="UP001180020">
    <property type="component" value="Unassembled WGS sequence"/>
</dbReference>
<organism evidence="6 7">
    <name type="scientific">Acorus calamus</name>
    <name type="common">Sweet flag</name>
    <dbReference type="NCBI Taxonomy" id="4465"/>
    <lineage>
        <taxon>Eukaryota</taxon>
        <taxon>Viridiplantae</taxon>
        <taxon>Streptophyta</taxon>
        <taxon>Embryophyta</taxon>
        <taxon>Tracheophyta</taxon>
        <taxon>Spermatophyta</taxon>
        <taxon>Magnoliopsida</taxon>
        <taxon>Liliopsida</taxon>
        <taxon>Acoraceae</taxon>
        <taxon>Acorus</taxon>
    </lineage>
</organism>
<keyword evidence="6" id="KW-0675">Receptor</keyword>
<comment type="caution">
    <text evidence="6">The sequence shown here is derived from an EMBL/GenBank/DDBJ whole genome shotgun (WGS) entry which is preliminary data.</text>
</comment>